<reference evidence="3" key="1">
    <citation type="submission" date="2017-02" db="UniProtKB">
        <authorList>
            <consortium name="WormBaseParasite"/>
        </authorList>
    </citation>
    <scope>IDENTIFICATION</scope>
</reference>
<organism evidence="3">
    <name type="scientific">Haemonchus placei</name>
    <name type="common">Barber's pole worm</name>
    <dbReference type="NCBI Taxonomy" id="6290"/>
    <lineage>
        <taxon>Eukaryota</taxon>
        <taxon>Metazoa</taxon>
        <taxon>Ecdysozoa</taxon>
        <taxon>Nematoda</taxon>
        <taxon>Chromadorea</taxon>
        <taxon>Rhabditida</taxon>
        <taxon>Rhabditina</taxon>
        <taxon>Rhabditomorpha</taxon>
        <taxon>Strongyloidea</taxon>
        <taxon>Trichostrongylidae</taxon>
        <taxon>Haemonchus</taxon>
    </lineage>
</organism>
<protein>
    <submittedName>
        <fullName evidence="1 3">Uncharacterized protein</fullName>
    </submittedName>
</protein>
<sequence length="75" mass="8375">MVSEIAHPSRLPIGTGSHDIPVVFEVLLRALVAYESICPLLRRLSREYSSVDNNNFDNFSNDRAVDYATAQPVNI</sequence>
<dbReference type="WBParaSite" id="HPLM_0002090001-mRNA-1">
    <property type="protein sequence ID" value="HPLM_0002090001-mRNA-1"/>
    <property type="gene ID" value="HPLM_0002090001"/>
</dbReference>
<dbReference type="Proteomes" id="UP000268014">
    <property type="component" value="Unassembled WGS sequence"/>
</dbReference>
<proteinExistence type="predicted"/>
<evidence type="ECO:0000313" key="2">
    <source>
        <dbReference type="Proteomes" id="UP000268014"/>
    </source>
</evidence>
<evidence type="ECO:0000313" key="1">
    <source>
        <dbReference type="EMBL" id="VDO86600.1"/>
    </source>
</evidence>
<name>A0A0N4X958_HAEPC</name>
<dbReference type="AlphaFoldDB" id="A0A0N4X958"/>
<accession>A0A0N4X958</accession>
<evidence type="ECO:0000313" key="3">
    <source>
        <dbReference type="WBParaSite" id="HPLM_0002090001-mRNA-1"/>
    </source>
</evidence>
<reference evidence="1 2" key="2">
    <citation type="submission" date="2018-11" db="EMBL/GenBank/DDBJ databases">
        <authorList>
            <consortium name="Pathogen Informatics"/>
        </authorList>
    </citation>
    <scope>NUCLEOTIDE SEQUENCE [LARGE SCALE GENOMIC DNA]</scope>
    <source>
        <strain evidence="1 2">MHpl1</strain>
    </source>
</reference>
<gene>
    <name evidence="1" type="ORF">HPLM_LOCUS20890</name>
</gene>
<dbReference type="EMBL" id="UZAF01022689">
    <property type="protein sequence ID" value="VDO86600.1"/>
    <property type="molecule type" value="Genomic_DNA"/>
</dbReference>
<keyword evidence="2" id="KW-1185">Reference proteome</keyword>